<reference evidence="3" key="1">
    <citation type="submission" date="2018-04" db="EMBL/GenBank/DDBJ databases">
        <authorList>
            <person name="Cornet L."/>
        </authorList>
    </citation>
    <scope>NUCLEOTIDE SEQUENCE [LARGE SCALE GENOMIC DNA]</scope>
</reference>
<organism evidence="2 3">
    <name type="scientific">Leptolyngbya foveolarum</name>
    <dbReference type="NCBI Taxonomy" id="47253"/>
    <lineage>
        <taxon>Bacteria</taxon>
        <taxon>Bacillati</taxon>
        <taxon>Cyanobacteriota</taxon>
        <taxon>Cyanophyceae</taxon>
        <taxon>Leptolyngbyales</taxon>
        <taxon>Leptolyngbyaceae</taxon>
        <taxon>Leptolyngbya group</taxon>
        <taxon>Leptolyngbya</taxon>
    </lineage>
</organism>
<reference evidence="2 3" key="2">
    <citation type="submission" date="2018-06" db="EMBL/GenBank/DDBJ databases">
        <title>Metagenomic assembly of (sub)arctic Cyanobacteria and their associated microbiome from non-axenic cultures.</title>
        <authorList>
            <person name="Baurain D."/>
        </authorList>
    </citation>
    <scope>NUCLEOTIDE SEQUENCE [LARGE SCALE GENOMIC DNA]</scope>
    <source>
        <strain evidence="2">ULC129bin1</strain>
    </source>
</reference>
<gene>
    <name evidence="2" type="ORF">DCF25_12225</name>
</gene>
<sequence length="113" mass="13034">MFRQIVINPTEIKQKAQRKYPTFLASTITGEPFFPLALPVGKLPKDFASLNQSVPELMAQSKDTLGYGYVLELRTRNHREHGPQSLPERIYIEDRDDYLKLLRTDPSITVIFI</sequence>
<dbReference type="Proteomes" id="UP000249354">
    <property type="component" value="Unassembled WGS sequence"/>
</dbReference>
<evidence type="ECO:0000313" key="2">
    <source>
        <dbReference type="EMBL" id="PZO16618.1"/>
    </source>
</evidence>
<name>A0A2W4WBN8_9CYAN</name>
<comment type="caution">
    <text evidence="2">The sequence shown here is derived from an EMBL/GenBank/DDBJ whole genome shotgun (WGS) entry which is preliminary data.</text>
</comment>
<feature type="domain" description="DUF3322" evidence="1">
    <location>
        <begin position="9"/>
        <end position="105"/>
    </location>
</feature>
<dbReference type="Pfam" id="PF11795">
    <property type="entry name" value="DUF3322"/>
    <property type="match status" value="1"/>
</dbReference>
<protein>
    <recommendedName>
        <fullName evidence="1">DUF3322 domain-containing protein</fullName>
    </recommendedName>
</protein>
<proteinExistence type="predicted"/>
<dbReference type="EMBL" id="QBMC01000077">
    <property type="protein sequence ID" value="PZO16618.1"/>
    <property type="molecule type" value="Genomic_DNA"/>
</dbReference>
<evidence type="ECO:0000259" key="1">
    <source>
        <dbReference type="Pfam" id="PF11795"/>
    </source>
</evidence>
<accession>A0A2W4WBN8</accession>
<dbReference type="AlphaFoldDB" id="A0A2W4WBN8"/>
<evidence type="ECO:0000313" key="3">
    <source>
        <dbReference type="Proteomes" id="UP000249354"/>
    </source>
</evidence>
<dbReference type="InterPro" id="IPR024537">
    <property type="entry name" value="DUF3322"/>
</dbReference>